<evidence type="ECO:0000313" key="2">
    <source>
        <dbReference type="EMBL" id="MFD0992773.1"/>
    </source>
</evidence>
<reference evidence="3" key="1">
    <citation type="journal article" date="2019" name="Int. J. Syst. Evol. Microbiol.">
        <title>The Global Catalogue of Microorganisms (GCM) 10K type strain sequencing project: providing services to taxonomists for standard genome sequencing and annotation.</title>
        <authorList>
            <consortium name="The Broad Institute Genomics Platform"/>
            <consortium name="The Broad Institute Genome Sequencing Center for Infectious Disease"/>
            <person name="Wu L."/>
            <person name="Ma J."/>
        </authorList>
    </citation>
    <scope>NUCLEOTIDE SEQUENCE [LARGE SCALE GENOMIC DNA]</scope>
    <source>
        <strain evidence="3">CCUG 60527</strain>
    </source>
</reference>
<keyword evidence="1" id="KW-0812">Transmembrane</keyword>
<sequence>MRKLTIFLLVFFTVGLSIYTAQLVHMVLPTVVNNYVNDFIILPIVLSLGLIAIRKLRNDDTITIPLSLIVALATGYAIYFEYFLPTFYPRYTADIIDVLLYYVSGILFFFIQKKF</sequence>
<dbReference type="RefSeq" id="WP_386106399.1">
    <property type="nucleotide sequence ID" value="NZ_JBHTJR010000031.1"/>
</dbReference>
<feature type="transmembrane region" description="Helical" evidence="1">
    <location>
        <begin position="62"/>
        <end position="79"/>
    </location>
</feature>
<keyword evidence="3" id="KW-1185">Reference proteome</keyword>
<feature type="transmembrane region" description="Helical" evidence="1">
    <location>
        <begin position="36"/>
        <end position="53"/>
    </location>
</feature>
<name>A0ABW3JQJ8_9FLAO</name>
<accession>A0ABW3JQJ8</accession>
<dbReference type="EMBL" id="JBHTJR010000031">
    <property type="protein sequence ID" value="MFD0992773.1"/>
    <property type="molecule type" value="Genomic_DNA"/>
</dbReference>
<organism evidence="2 3">
    <name type="scientific">Tenacibaculum geojense</name>
    <dbReference type="NCBI Taxonomy" id="915352"/>
    <lineage>
        <taxon>Bacteria</taxon>
        <taxon>Pseudomonadati</taxon>
        <taxon>Bacteroidota</taxon>
        <taxon>Flavobacteriia</taxon>
        <taxon>Flavobacteriales</taxon>
        <taxon>Flavobacteriaceae</taxon>
        <taxon>Tenacibaculum</taxon>
    </lineage>
</organism>
<evidence type="ECO:0000313" key="3">
    <source>
        <dbReference type="Proteomes" id="UP001597062"/>
    </source>
</evidence>
<comment type="caution">
    <text evidence="2">The sequence shown here is derived from an EMBL/GenBank/DDBJ whole genome shotgun (WGS) entry which is preliminary data.</text>
</comment>
<gene>
    <name evidence="2" type="ORF">ACFQ1U_06120</name>
</gene>
<proteinExistence type="predicted"/>
<evidence type="ECO:0008006" key="4">
    <source>
        <dbReference type="Google" id="ProtNLM"/>
    </source>
</evidence>
<evidence type="ECO:0000256" key="1">
    <source>
        <dbReference type="SAM" id="Phobius"/>
    </source>
</evidence>
<feature type="transmembrane region" description="Helical" evidence="1">
    <location>
        <begin position="91"/>
        <end position="111"/>
    </location>
</feature>
<protein>
    <recommendedName>
        <fullName evidence="4">Magnesium citrate secondary transporter</fullName>
    </recommendedName>
</protein>
<dbReference type="Proteomes" id="UP001597062">
    <property type="component" value="Unassembled WGS sequence"/>
</dbReference>
<keyword evidence="1" id="KW-0472">Membrane</keyword>
<keyword evidence="1" id="KW-1133">Transmembrane helix</keyword>